<organism evidence="1 2">
    <name type="scientific">Nitratidesulfovibrio vulgaris (strain DP4)</name>
    <name type="common">Desulfovibrio vulgaris</name>
    <dbReference type="NCBI Taxonomy" id="391774"/>
    <lineage>
        <taxon>Bacteria</taxon>
        <taxon>Pseudomonadati</taxon>
        <taxon>Thermodesulfobacteriota</taxon>
        <taxon>Desulfovibrionia</taxon>
        <taxon>Desulfovibrionales</taxon>
        <taxon>Desulfovibrionaceae</taxon>
        <taxon>Nitratidesulfovibrio</taxon>
    </lineage>
</organism>
<dbReference type="KEGG" id="dvl:Dvul_2301"/>
<evidence type="ECO:0008006" key="3">
    <source>
        <dbReference type="Google" id="ProtNLM"/>
    </source>
</evidence>
<evidence type="ECO:0000313" key="2">
    <source>
        <dbReference type="Proteomes" id="UP000009173"/>
    </source>
</evidence>
<dbReference type="InterPro" id="IPR032323">
    <property type="entry name" value="DUF4851"/>
</dbReference>
<proteinExistence type="predicted"/>
<name>A0A0H3AAE9_NITV4</name>
<dbReference type="Proteomes" id="UP000009173">
    <property type="component" value="Chromosome"/>
</dbReference>
<reference evidence="2" key="1">
    <citation type="journal article" date="2009" name="Environ. Microbiol.">
        <title>Contribution of mobile genetic elements to Desulfovibrio vulgaris genome plasticity.</title>
        <authorList>
            <person name="Walker C.B."/>
            <person name="Stolyar S."/>
            <person name="Chivian D."/>
            <person name="Pinel N."/>
            <person name="Gabster J.A."/>
            <person name="Dehal P.S."/>
            <person name="He Z."/>
            <person name="Yang Z.K."/>
            <person name="Yen H.C."/>
            <person name="Zhou J."/>
            <person name="Wall J.D."/>
            <person name="Hazen T.C."/>
            <person name="Arkin A.P."/>
            <person name="Stahl D.A."/>
        </authorList>
    </citation>
    <scope>NUCLEOTIDE SEQUENCE [LARGE SCALE GENOMIC DNA]</scope>
    <source>
        <strain evidence="2">DP4</strain>
    </source>
</reference>
<dbReference type="Pfam" id="PF16143">
    <property type="entry name" value="DUF4851"/>
    <property type="match status" value="1"/>
</dbReference>
<sequence length="256" mass="27831" precursor="true">MSKLLPFLMFALAAAMVFLVMTRRPLLRGFSGESFISTGRPPLVVSPASGLHAVGGGVTDISPATASGTASARVWYALYAPSDNGQPTTDGRRLSVILAEAGDQWQWPHDVSSGLREVRVDTIELGGMPGKVATFTLPADRDPWASVWHEAAPVQGQAGDTLVYRFTFLPDMRRTKLVIEYREPVDSTRNGLPILEDVPALVAFARRAAEAFTLERPQQGKGPDVQTKLSTAPASLERRLLAKSLGELERRHGEQR</sequence>
<gene>
    <name evidence="1" type="ordered locus">Dvul_2301</name>
</gene>
<dbReference type="HOGENOM" id="CLU_090285_0_0_7"/>
<accession>A0A0H3AAE9</accession>
<protein>
    <recommendedName>
        <fullName evidence="3">DUF4851 domain-containing protein</fullName>
    </recommendedName>
</protein>
<evidence type="ECO:0000313" key="1">
    <source>
        <dbReference type="EMBL" id="ABM29317.1"/>
    </source>
</evidence>
<dbReference type="AlphaFoldDB" id="A0A0H3AAE9"/>
<dbReference type="EMBL" id="CP000527">
    <property type="protein sequence ID" value="ABM29317.1"/>
    <property type="molecule type" value="Genomic_DNA"/>
</dbReference>
<dbReference type="RefSeq" id="WP_011792775.1">
    <property type="nucleotide sequence ID" value="NC_008751.1"/>
</dbReference>